<evidence type="ECO:0000313" key="2">
    <source>
        <dbReference type="Proteomes" id="UP000620124"/>
    </source>
</evidence>
<comment type="caution">
    <text evidence="1">The sequence shown here is derived from an EMBL/GenBank/DDBJ whole genome shotgun (WGS) entry which is preliminary data.</text>
</comment>
<dbReference type="Proteomes" id="UP000620124">
    <property type="component" value="Unassembled WGS sequence"/>
</dbReference>
<protein>
    <submittedName>
        <fullName evidence="1">Uncharacterized protein</fullName>
    </submittedName>
</protein>
<dbReference type="AlphaFoldDB" id="A0A8H6Z277"/>
<keyword evidence="2" id="KW-1185">Reference proteome</keyword>
<proteinExistence type="predicted"/>
<organism evidence="1 2">
    <name type="scientific">Mycena venus</name>
    <dbReference type="NCBI Taxonomy" id="2733690"/>
    <lineage>
        <taxon>Eukaryota</taxon>
        <taxon>Fungi</taxon>
        <taxon>Dikarya</taxon>
        <taxon>Basidiomycota</taxon>
        <taxon>Agaricomycotina</taxon>
        <taxon>Agaricomycetes</taxon>
        <taxon>Agaricomycetidae</taxon>
        <taxon>Agaricales</taxon>
        <taxon>Marasmiineae</taxon>
        <taxon>Mycenaceae</taxon>
        <taxon>Mycena</taxon>
    </lineage>
</organism>
<gene>
    <name evidence="1" type="ORF">MVEN_00260500</name>
</gene>
<name>A0A8H6Z277_9AGAR</name>
<evidence type="ECO:0000313" key="1">
    <source>
        <dbReference type="EMBL" id="KAF7369322.1"/>
    </source>
</evidence>
<sequence>MDPLLPPIYHSINTSLTPIFVPDTHSVLAIESYFGLGGPGFTAAFLYNPLDPNSGIAVDERGRLVPVLEARWREFEHAVAGAQGALMNTWGVGSWWSRPQNTTCPEDVFYDIGPAAATDKLTRFGISGHTVAPRWGQPDDVQWYKPVDDPADVPVIKVVDAVPPPFLEVERIIRDLREELLPWDYSQPITPIPVDVQAMLRAIATMARIKRWWWKGY</sequence>
<reference evidence="1" key="1">
    <citation type="submission" date="2020-05" db="EMBL/GenBank/DDBJ databases">
        <title>Mycena genomes resolve the evolution of fungal bioluminescence.</title>
        <authorList>
            <person name="Tsai I.J."/>
        </authorList>
    </citation>
    <scope>NUCLEOTIDE SEQUENCE</scope>
    <source>
        <strain evidence="1">CCC161011</strain>
    </source>
</reference>
<dbReference type="OrthoDB" id="2932835at2759"/>
<accession>A0A8H6Z277</accession>
<dbReference type="EMBL" id="JACAZI010000002">
    <property type="protein sequence ID" value="KAF7369322.1"/>
    <property type="molecule type" value="Genomic_DNA"/>
</dbReference>